<feature type="non-terminal residue" evidence="1">
    <location>
        <position position="80"/>
    </location>
</feature>
<name>A0ACA9QS69_9GLOM</name>
<proteinExistence type="predicted"/>
<evidence type="ECO:0000313" key="2">
    <source>
        <dbReference type="Proteomes" id="UP000789702"/>
    </source>
</evidence>
<keyword evidence="2" id="KW-1185">Reference proteome</keyword>
<sequence length="80" mass="9225">MFNTPATRDNFFKKLYDRNQYSYFTNTIEMLLISIDIEYLTPMESGKINYQKANGKPIKCLEDIAALSPNTNGDENKNAH</sequence>
<comment type="caution">
    <text evidence="1">The sequence shown here is derived from an EMBL/GenBank/DDBJ whole genome shotgun (WGS) entry which is preliminary data.</text>
</comment>
<reference evidence="1" key="1">
    <citation type="submission" date="2021-06" db="EMBL/GenBank/DDBJ databases">
        <authorList>
            <person name="Kallberg Y."/>
            <person name="Tangrot J."/>
            <person name="Rosling A."/>
        </authorList>
    </citation>
    <scope>NUCLEOTIDE SEQUENCE</scope>
    <source>
        <strain evidence="1">IL203A</strain>
    </source>
</reference>
<dbReference type="Proteomes" id="UP000789702">
    <property type="component" value="Unassembled WGS sequence"/>
</dbReference>
<accession>A0ACA9QS69</accession>
<gene>
    <name evidence="1" type="ORF">DHETER_LOCUS15466</name>
</gene>
<evidence type="ECO:0000313" key="1">
    <source>
        <dbReference type="EMBL" id="CAG8764197.1"/>
    </source>
</evidence>
<dbReference type="EMBL" id="CAJVPU010052920">
    <property type="protein sequence ID" value="CAG8764197.1"/>
    <property type="molecule type" value="Genomic_DNA"/>
</dbReference>
<protein>
    <submittedName>
        <fullName evidence="1">4346_t:CDS:1</fullName>
    </submittedName>
</protein>
<organism evidence="1 2">
    <name type="scientific">Dentiscutata heterogama</name>
    <dbReference type="NCBI Taxonomy" id="1316150"/>
    <lineage>
        <taxon>Eukaryota</taxon>
        <taxon>Fungi</taxon>
        <taxon>Fungi incertae sedis</taxon>
        <taxon>Mucoromycota</taxon>
        <taxon>Glomeromycotina</taxon>
        <taxon>Glomeromycetes</taxon>
        <taxon>Diversisporales</taxon>
        <taxon>Gigasporaceae</taxon>
        <taxon>Dentiscutata</taxon>
    </lineage>
</organism>